<evidence type="ECO:0000313" key="1">
    <source>
        <dbReference type="EMBL" id="TCD18942.1"/>
    </source>
</evidence>
<dbReference type="Gene3D" id="3.40.50.300">
    <property type="entry name" value="P-loop containing nucleotide triphosphate hydrolases"/>
    <property type="match status" value="1"/>
</dbReference>
<dbReference type="InterPro" id="IPR036388">
    <property type="entry name" value="WH-like_DNA-bd_sf"/>
</dbReference>
<gene>
    <name evidence="1" type="ORF">EZ456_20820</name>
</gene>
<proteinExistence type="predicted"/>
<accession>A0A4R0PHP1</accession>
<dbReference type="RefSeq" id="WP_131533506.1">
    <property type="nucleotide sequence ID" value="NZ_SJSO01000023.1"/>
</dbReference>
<evidence type="ECO:0000313" key="2">
    <source>
        <dbReference type="Proteomes" id="UP000293925"/>
    </source>
</evidence>
<dbReference type="OrthoDB" id="9757917at2"/>
<dbReference type="InterPro" id="IPR027417">
    <property type="entry name" value="P-loop_NTPase"/>
</dbReference>
<sequence>MNYKAINTHHSAPDQAFEALCNQLFERWLRREHGADLIDFVVVNGDGGDGGVEAYGEMKDGKFIGLQAKYFTEKLSTTQVTEIEGSIATARNVRKTLKLYIVCIPRSLTNIKIINKKTNATAKATDYSKTQGIITRSKALYKGLKIVFWGEHELNKELERFENIGTRKLWFDKSVIDFEKLVHRLDLSMKGWLLSRYVPDLHVSGFIQERIEKHLYSANFRTQLETKLKKVNSSLQEIQTHISVIEKELNQGLGAALKQSLNNSIRIIDKGISAVNKGKIDLSLQLPDRLSTDEFYQDLNNIGLPETLKNELQSLQSLFANVDFREVKEDIQASKLRYLIFSGNAGTGKTHALCNATEQLLKHQYPAVIIQAKDAVSKSLGSILKDGFSSFSGWEEEEILSALEALAHACEVDRAEKNKTSALFEPIKTVICLDGIDEVKRIDWERWVPIINSLPAQIGKFPRLQFVISCRNSFGDNAELSRDFPAKFYKLPPIGDVDHRVLFKKYVDAYNAPDDQWIKLKLKNILAVKLFCTEYKDQRGQDIPLTTSLTKLIKLQLLGIQKEINEAYGSTWREQDQVLDKTMTLIALLIFDQHQMEQEFTVEYIAKRISGIKKKEVRNILNALCEHGILLLDKVQQPGTIVDEYFYKPTYESILEFILANQIVNDFVNQQVKQYPEELKQRNEIIDMAAEILMRDHGITPGTDALWGNLGQPKLREITLKNIPEVPEIAETYIEEGKLEFKQSFQGRDQIFEDWIMQSLGVPNAPFDTMYLHGILAGYSSTFQRDLLWSGPDYAQDADGIRIADHLIHIELELTQKFDDLPLIFAWSLTSVDNLYRDYAKTQLTNWAYVNLAGFQSIMELLFNKYDPQLDEDLALILMGVASLQSVPTFEYKNLSEWILEHVFAPEAIIKIKNATIRHGCRSFLERALMLGQLNNADLKNARPPYVKTFEYLPLDIGKATGSEDQRKPIVGDLAWYVIKYSYEKLLNYGSESQNSPTKKFLTLYNSRLKLNLGPLEFAISAAIAYIKSLGWEDTGLSSFTGESHGSLSEISTYPEKYTWLAVNHIKGYLADYLPFQSDFSKDKILDYGKFLTLKNPANDIKNKTLFPEVRSAWILPNVIASKLLLTENDHVVQLKAWVESPADFELKPWYEITSSTLKLMADVVPRKKWLVLDNDTTVIEPNGYGRVSFKSKAFLIKESQFDALINTTNQPDFYKKSDFKIDYLHATPDVDFYISPIDAIWMKWIEEDDPLAEYSGYDAMAAISKVTTTEKHAEQTYIMPAKQLREWLAITSGNGKVLLNNKGDIVGVFSEVGESFYDHQQMLLVDQTLLNKKLKQHGYKIVWSVFTFKTAKFTGQGNQETYHQDCELSLVWKDGNDFKQNRYHKGYNR</sequence>
<comment type="caution">
    <text evidence="1">The sequence shown here is derived from an EMBL/GenBank/DDBJ whole genome shotgun (WGS) entry which is preliminary data.</text>
</comment>
<name>A0A4R0PHP1_9SPHI</name>
<dbReference type="SUPFAM" id="SSF52540">
    <property type="entry name" value="P-loop containing nucleoside triphosphate hydrolases"/>
    <property type="match status" value="1"/>
</dbReference>
<dbReference type="Gene3D" id="1.10.10.10">
    <property type="entry name" value="Winged helix-like DNA-binding domain superfamily/Winged helix DNA-binding domain"/>
    <property type="match status" value="1"/>
</dbReference>
<dbReference type="EMBL" id="SJSO01000023">
    <property type="protein sequence ID" value="TCD18942.1"/>
    <property type="molecule type" value="Genomic_DNA"/>
</dbReference>
<keyword evidence="2" id="KW-1185">Reference proteome</keyword>
<dbReference type="Proteomes" id="UP000293925">
    <property type="component" value="Unassembled WGS sequence"/>
</dbReference>
<reference evidence="1 2" key="1">
    <citation type="submission" date="2019-02" db="EMBL/GenBank/DDBJ databases">
        <title>Pedobacter sp. RP-3-21 sp. nov., isolated from Arctic soil.</title>
        <authorList>
            <person name="Dahal R.H."/>
        </authorList>
    </citation>
    <scope>NUCLEOTIDE SEQUENCE [LARGE SCALE GENOMIC DNA]</scope>
    <source>
        <strain evidence="1 2">RP-3-21</strain>
    </source>
</reference>
<organism evidence="1 2">
    <name type="scientific">Pedobacter psychrodurus</name>
    <dbReference type="NCBI Taxonomy" id="2530456"/>
    <lineage>
        <taxon>Bacteria</taxon>
        <taxon>Pseudomonadati</taxon>
        <taxon>Bacteroidota</taxon>
        <taxon>Sphingobacteriia</taxon>
        <taxon>Sphingobacteriales</taxon>
        <taxon>Sphingobacteriaceae</taxon>
        <taxon>Pedobacter</taxon>
    </lineage>
</organism>
<protein>
    <submittedName>
        <fullName evidence="1">Uncharacterized protein</fullName>
    </submittedName>
</protein>